<evidence type="ECO:0000313" key="1">
    <source>
        <dbReference type="EMBL" id="WPC22273.1"/>
    </source>
</evidence>
<dbReference type="RefSeq" id="WP_323709073.1">
    <property type="nucleotide sequence ID" value="NZ_CP104778.1"/>
</dbReference>
<keyword evidence="2" id="KW-1185">Reference proteome</keyword>
<proteinExistence type="predicted"/>
<evidence type="ECO:0000313" key="2">
    <source>
        <dbReference type="Proteomes" id="UP001302696"/>
    </source>
</evidence>
<gene>
    <name evidence="1" type="ORF">N6G96_03370</name>
</gene>
<accession>A0ABZ0Q812</accession>
<organism evidence="1 2">
    <name type="scientific">Pediococcus inopinatus</name>
    <dbReference type="NCBI Taxonomy" id="114090"/>
    <lineage>
        <taxon>Bacteria</taxon>
        <taxon>Bacillati</taxon>
        <taxon>Bacillota</taxon>
        <taxon>Bacilli</taxon>
        <taxon>Lactobacillales</taxon>
        <taxon>Lactobacillaceae</taxon>
        <taxon>Pediococcus</taxon>
    </lineage>
</organism>
<dbReference type="EMBL" id="CP104778">
    <property type="protein sequence ID" value="WPC22273.1"/>
    <property type="molecule type" value="Genomic_DNA"/>
</dbReference>
<name>A0ABZ0Q812_9LACO</name>
<protein>
    <submittedName>
        <fullName evidence="1">MazG-like protein</fullName>
    </submittedName>
</protein>
<sequence>MEIKELANRSKRIREAYHELERKQDGRPWSPEQDALAFLTDAGLVGRLVMDKQGSWPTSDPEPLLDYKIAENIWWLSSIAEANGIDLETALNNFLKSREQHLN</sequence>
<reference evidence="2" key="1">
    <citation type="submission" date="2024-06" db="EMBL/GenBank/DDBJ databases">
        <authorList>
            <person name="Chang H.C."/>
            <person name="Mun S.Y."/>
        </authorList>
    </citation>
    <scope>NUCLEOTIDE SEQUENCE [LARGE SCALE GENOMIC DNA]</scope>
    <source>
        <strain evidence="2">KT1</strain>
    </source>
</reference>
<dbReference type="Proteomes" id="UP001302696">
    <property type="component" value="Chromosome"/>
</dbReference>